<organism evidence="7">
    <name type="scientific">marine sediment metagenome</name>
    <dbReference type="NCBI Taxonomy" id="412755"/>
    <lineage>
        <taxon>unclassified sequences</taxon>
        <taxon>metagenomes</taxon>
        <taxon>ecological metagenomes</taxon>
    </lineage>
</organism>
<evidence type="ECO:0000256" key="5">
    <source>
        <dbReference type="ARBA" id="ARBA00022827"/>
    </source>
</evidence>
<dbReference type="Pfam" id="PF02219">
    <property type="entry name" value="MTHFR"/>
    <property type="match status" value="1"/>
</dbReference>
<accession>X1FD50</accession>
<dbReference type="GO" id="GO:0071949">
    <property type="term" value="F:FAD binding"/>
    <property type="evidence" value="ECO:0007669"/>
    <property type="project" value="TreeGrafter"/>
</dbReference>
<reference evidence="7" key="1">
    <citation type="journal article" date="2014" name="Front. Microbiol.">
        <title>High frequency of phylogenetically diverse reductive dehalogenase-homologous genes in deep subseafloor sedimentary metagenomes.</title>
        <authorList>
            <person name="Kawai M."/>
            <person name="Futagami T."/>
            <person name="Toyoda A."/>
            <person name="Takaki Y."/>
            <person name="Nishi S."/>
            <person name="Hori S."/>
            <person name="Arai W."/>
            <person name="Tsubouchi T."/>
            <person name="Morono Y."/>
            <person name="Uchiyama I."/>
            <person name="Ito T."/>
            <person name="Fujiyama A."/>
            <person name="Inagaki F."/>
            <person name="Takami H."/>
        </authorList>
    </citation>
    <scope>NUCLEOTIDE SEQUENCE</scope>
    <source>
        <strain evidence="7">Expedition CK06-06</strain>
    </source>
</reference>
<dbReference type="PANTHER" id="PTHR45754">
    <property type="entry name" value="METHYLENETETRAHYDROFOLATE REDUCTASE"/>
    <property type="match status" value="1"/>
</dbReference>
<dbReference type="AlphaFoldDB" id="X1FD50"/>
<comment type="similarity">
    <text evidence="3">Belongs to the methylenetetrahydrofolate reductase family.</text>
</comment>
<gene>
    <name evidence="7" type="ORF">S03H2_11580</name>
</gene>
<dbReference type="GO" id="GO:0009086">
    <property type="term" value="P:methionine biosynthetic process"/>
    <property type="evidence" value="ECO:0007669"/>
    <property type="project" value="TreeGrafter"/>
</dbReference>
<evidence type="ECO:0000256" key="1">
    <source>
        <dbReference type="ARBA" id="ARBA00001974"/>
    </source>
</evidence>
<dbReference type="UniPathway" id="UPA00193"/>
<keyword evidence="4" id="KW-0285">Flavoprotein</keyword>
<proteinExistence type="inferred from homology"/>
<dbReference type="EMBL" id="BARU01005901">
    <property type="protein sequence ID" value="GAH42907.1"/>
    <property type="molecule type" value="Genomic_DNA"/>
</dbReference>
<dbReference type="InterPro" id="IPR029041">
    <property type="entry name" value="FAD-linked_oxidoreductase-like"/>
</dbReference>
<dbReference type="GO" id="GO:0005829">
    <property type="term" value="C:cytosol"/>
    <property type="evidence" value="ECO:0007669"/>
    <property type="project" value="TreeGrafter"/>
</dbReference>
<keyword evidence="5" id="KW-0274">FAD</keyword>
<comment type="cofactor">
    <cofactor evidence="1">
        <name>FAD</name>
        <dbReference type="ChEBI" id="CHEBI:57692"/>
    </cofactor>
</comment>
<evidence type="ECO:0000256" key="3">
    <source>
        <dbReference type="ARBA" id="ARBA00006743"/>
    </source>
</evidence>
<dbReference type="SUPFAM" id="SSF51730">
    <property type="entry name" value="FAD-linked oxidoreductase"/>
    <property type="match status" value="1"/>
</dbReference>
<evidence type="ECO:0000256" key="6">
    <source>
        <dbReference type="ARBA" id="ARBA00023002"/>
    </source>
</evidence>
<sequence length="149" mass="16147">MKLSELFDKGEFVVTGEVGPPKGANVDEVMEGAELMKDYVAAINITDNQSAVMRLGSLAVARLLIEAGIEPVFQMTCRDRNRIMLQSDLLSAEALGVDNVLIITGDHMILGDHPEAKPVFDLDSVNLLAVARGLNEGHDMADEELEKPT</sequence>
<keyword evidence="6" id="KW-0560">Oxidoreductase</keyword>
<dbReference type="InterPro" id="IPR003171">
    <property type="entry name" value="Mehydrof_redctse-like"/>
</dbReference>
<dbReference type="PANTHER" id="PTHR45754:SF3">
    <property type="entry name" value="METHYLENETETRAHYDROFOLATE REDUCTASE (NADPH)"/>
    <property type="match status" value="1"/>
</dbReference>
<evidence type="ECO:0000313" key="7">
    <source>
        <dbReference type="EMBL" id="GAH42907.1"/>
    </source>
</evidence>
<name>X1FD50_9ZZZZ</name>
<feature type="non-terminal residue" evidence="7">
    <location>
        <position position="149"/>
    </location>
</feature>
<dbReference type="GO" id="GO:0035999">
    <property type="term" value="P:tetrahydrofolate interconversion"/>
    <property type="evidence" value="ECO:0007669"/>
    <property type="project" value="UniProtKB-UniPathway"/>
</dbReference>
<evidence type="ECO:0000256" key="2">
    <source>
        <dbReference type="ARBA" id="ARBA00004777"/>
    </source>
</evidence>
<comment type="pathway">
    <text evidence="2">One-carbon metabolism; tetrahydrofolate interconversion.</text>
</comment>
<evidence type="ECO:0000256" key="4">
    <source>
        <dbReference type="ARBA" id="ARBA00022630"/>
    </source>
</evidence>
<dbReference type="Gene3D" id="3.20.20.220">
    <property type="match status" value="1"/>
</dbReference>
<dbReference type="GO" id="GO:0004489">
    <property type="term" value="F:methylenetetrahydrofolate reductase [NAD(P)H] activity"/>
    <property type="evidence" value="ECO:0007669"/>
    <property type="project" value="InterPro"/>
</dbReference>
<comment type="caution">
    <text evidence="7">The sequence shown here is derived from an EMBL/GenBank/DDBJ whole genome shotgun (WGS) entry which is preliminary data.</text>
</comment>
<protein>
    <submittedName>
        <fullName evidence="7">Uncharacterized protein</fullName>
    </submittedName>
</protein>